<evidence type="ECO:0000313" key="1">
    <source>
        <dbReference type="EMBL" id="KAF9654401.1"/>
    </source>
</evidence>
<organism evidence="1 2">
    <name type="scientific">Thelephora ganbajun</name>
    <name type="common">Ganba fungus</name>
    <dbReference type="NCBI Taxonomy" id="370292"/>
    <lineage>
        <taxon>Eukaryota</taxon>
        <taxon>Fungi</taxon>
        <taxon>Dikarya</taxon>
        <taxon>Basidiomycota</taxon>
        <taxon>Agaricomycotina</taxon>
        <taxon>Agaricomycetes</taxon>
        <taxon>Thelephorales</taxon>
        <taxon>Thelephoraceae</taxon>
        <taxon>Thelephora</taxon>
    </lineage>
</organism>
<reference evidence="1" key="1">
    <citation type="submission" date="2019-10" db="EMBL/GenBank/DDBJ databases">
        <authorList>
            <consortium name="DOE Joint Genome Institute"/>
            <person name="Kuo A."/>
            <person name="Miyauchi S."/>
            <person name="Kiss E."/>
            <person name="Drula E."/>
            <person name="Kohler A."/>
            <person name="Sanchez-Garcia M."/>
            <person name="Andreopoulos B."/>
            <person name="Barry K.W."/>
            <person name="Bonito G."/>
            <person name="Buee M."/>
            <person name="Carver A."/>
            <person name="Chen C."/>
            <person name="Cichocki N."/>
            <person name="Clum A."/>
            <person name="Culley D."/>
            <person name="Crous P.W."/>
            <person name="Fauchery L."/>
            <person name="Girlanda M."/>
            <person name="Hayes R."/>
            <person name="Keri Z."/>
            <person name="Labutti K."/>
            <person name="Lipzen A."/>
            <person name="Lombard V."/>
            <person name="Magnuson J."/>
            <person name="Maillard F."/>
            <person name="Morin E."/>
            <person name="Murat C."/>
            <person name="Nolan M."/>
            <person name="Ohm R."/>
            <person name="Pangilinan J."/>
            <person name="Pereira M."/>
            <person name="Perotto S."/>
            <person name="Peter M."/>
            <person name="Riley R."/>
            <person name="Sitrit Y."/>
            <person name="Stielow B."/>
            <person name="Szollosi G."/>
            <person name="Zifcakova L."/>
            <person name="Stursova M."/>
            <person name="Spatafora J.W."/>
            <person name="Tedersoo L."/>
            <person name="Vaario L.-M."/>
            <person name="Yamada A."/>
            <person name="Yan M."/>
            <person name="Wang P."/>
            <person name="Xu J."/>
            <person name="Bruns T."/>
            <person name="Baldrian P."/>
            <person name="Vilgalys R."/>
            <person name="Henrissat B."/>
            <person name="Grigoriev I.V."/>
            <person name="Hibbett D."/>
            <person name="Nagy L.G."/>
            <person name="Martin F.M."/>
        </authorList>
    </citation>
    <scope>NUCLEOTIDE SEQUENCE</scope>
    <source>
        <strain evidence="1">P2</strain>
    </source>
</reference>
<keyword evidence="2" id="KW-1185">Reference proteome</keyword>
<dbReference type="Proteomes" id="UP000886501">
    <property type="component" value="Unassembled WGS sequence"/>
</dbReference>
<comment type="caution">
    <text evidence="1">The sequence shown here is derived from an EMBL/GenBank/DDBJ whole genome shotgun (WGS) entry which is preliminary data.</text>
</comment>
<reference evidence="1" key="2">
    <citation type="journal article" date="2020" name="Nat. Commun.">
        <title>Large-scale genome sequencing of mycorrhizal fungi provides insights into the early evolution of symbiotic traits.</title>
        <authorList>
            <person name="Miyauchi S."/>
            <person name="Kiss E."/>
            <person name="Kuo A."/>
            <person name="Drula E."/>
            <person name="Kohler A."/>
            <person name="Sanchez-Garcia M."/>
            <person name="Morin E."/>
            <person name="Andreopoulos B."/>
            <person name="Barry K.W."/>
            <person name="Bonito G."/>
            <person name="Buee M."/>
            <person name="Carver A."/>
            <person name="Chen C."/>
            <person name="Cichocki N."/>
            <person name="Clum A."/>
            <person name="Culley D."/>
            <person name="Crous P.W."/>
            <person name="Fauchery L."/>
            <person name="Girlanda M."/>
            <person name="Hayes R.D."/>
            <person name="Keri Z."/>
            <person name="LaButti K."/>
            <person name="Lipzen A."/>
            <person name="Lombard V."/>
            <person name="Magnuson J."/>
            <person name="Maillard F."/>
            <person name="Murat C."/>
            <person name="Nolan M."/>
            <person name="Ohm R.A."/>
            <person name="Pangilinan J."/>
            <person name="Pereira M.F."/>
            <person name="Perotto S."/>
            <person name="Peter M."/>
            <person name="Pfister S."/>
            <person name="Riley R."/>
            <person name="Sitrit Y."/>
            <person name="Stielow J.B."/>
            <person name="Szollosi G."/>
            <person name="Zifcakova L."/>
            <person name="Stursova M."/>
            <person name="Spatafora J.W."/>
            <person name="Tedersoo L."/>
            <person name="Vaario L.M."/>
            <person name="Yamada A."/>
            <person name="Yan M."/>
            <person name="Wang P."/>
            <person name="Xu J."/>
            <person name="Bruns T."/>
            <person name="Baldrian P."/>
            <person name="Vilgalys R."/>
            <person name="Dunand C."/>
            <person name="Henrissat B."/>
            <person name="Grigoriev I.V."/>
            <person name="Hibbett D."/>
            <person name="Nagy L.G."/>
            <person name="Martin F.M."/>
        </authorList>
    </citation>
    <scope>NUCLEOTIDE SEQUENCE</scope>
    <source>
        <strain evidence="1">P2</strain>
    </source>
</reference>
<gene>
    <name evidence="1" type="ORF">BDM02DRAFT_3106773</name>
</gene>
<sequence>MESPLLSPGVPHFQAASTSRTSLQRLEDAPGLTSFNPFSEEDENDQSSYALVTSLLSRVKNTFAPTLATSSNPAPPNQPSTGGSKEGSTSEPTRRASLHAQNSNVSSRSGPERLTPLHKLPSSRPAPPLVSLTPVTSEVPSFNLEYDRPPSSRGFFSSSITENGDGPSYGVAIPGFPIQDSDARSIRTTISANRQGSVSKTMRRIRGEGLSRDYWMDDELCKECYDCKSVFTAWRRKHHCRICGQVFCSRCASNVIKGSRYGHDGMIRVCNLCLEKLSKVEDDDEDDRRSVISSTASPFATHHPSDPCLLARYTNSPFSTPQVQITNQKPDASNLFSIAESKRGSESLHSPAGSAGAPYDQDGDLIHSTVVPFRRNLSNDEAEPIRISSSGHERDLSAQSLKPPVEFPITVPVSANGAISSITFPGSPPEHALEYTDDMRSRISSSYGDFDGSGTPFVRSRVQSRIPDNFGPEPGWRTRRESTAYAQELNFISMFHLRIMLRQMLTKEGIPNITEWETTLLKLALQIARDLTFAAHPQRQGADMDVRRYVKIKKIPGGAPKDSEFVDGAVITKNVAHKAMSRSQRNPRVMLVTFPLEFHRVEGQYMHFGQVVRQEKEYLNNLAARIAALRPHIVLVEKSVSRIALDALAKHKIGVARSVKESAIHFVARMTQGDVFSSIDRLALEPRLGHCANFQIQTFDHHLISGRRKTYMRFEGCNKEMGCTILLRGGNNDTLMRIKRVTRFLTFIVRNLKLETHLWMDSVIAVPQLSTEAVPSAPSPDASNPVTIGLHPSLWSFSNLKFISDSPLTTSDALDPQYDDEDLPDDEAQQRALTREIQQSIDPYTKTFISVSATLRFQPPYPIKRMKELDDALTAAKRAWEDEIIRREEKTGTSVAITELSTVSENEFQVDTPTEPASHHFQEATIMPNMDEDDINAQIESLPDRIASETPPRNLVLSNGNGYFEIGACALSTEVKPRVLEEVVPCMLKTAEDIGFESRITQLQGQHEEQKKIWEWYLRRNKDDFVVEKYQCIALWECMVPTVDYGCRKACTQPQLKYVTFYGENDLTLGQFIDSSITDTLTQFLDPKAICPAKGCDEPIARHCKVFVHNDTKLMVAVDQWGQSHGHGGSHYLRSPDLVTTWSSCRLCGMVTPFILSSEEMQRYSFAKFLELYLYPADVQFVEGAGCQHNIYKHHIRYFSKRGMTVRFQADPVNVYEVVYPPSRIIVKLESRLELKNADFTRLHTRNALWYTALVDDLKLINIDAATGDEEADQKLTADINALILRAEMEKDEITRMINHVYKDTAPTDTLGLNQVRAYRQDKIVAWQQDFDRLPKVRPAQIMSRKSSTFGSVRAGLWPRRQDFPGPSDHHPSSASVSEAEESAPPPLLRKVTGLSLVSTSSASDASEPEMDGALSRLVGKVIPLAVATADGLSKKEHEAVKSASKEEGSDGDSDSTIGAAKEDTVPEPSTSSPIEKRNEIPESPSAERAGPTEERMSRPISRLPRRPTQHPSVAELVKRYQEFLPASGVSDLAKTAFAPDLPESEPEVSSPPLRPLARPHNRSRHGNRVISKKTSVSDFEQGYAANVAPRQRRSLNSRIPVPPPLDLNSDSRRTSPDKRLPMTRGYTYDNPKLSPAVAGNNRARSKSYQKSSTKDKPPVPRSPVAGGKSTFRRQPAPGSKVSNIAKHFERISRENERATRRYAVIRGGRKPRPVASAHVKVEILDSVRDAVKDEESESSSESSEADDEGEGEDDAPVPVPKKNDSINSTTSRPETEPEVAPVTESPAEVETDEVPSPSGVVLESKRVPVTTPLHTVNEAAESPLPSTSTSPTVLTSPLPPSTRPHTSYVPTDTETGASERNSIFRALTGLWPGQTPQSRFRSESDVEDLVADPEHIFRDASMVVRTDEPTSIIALALNSPLYREMLTKSRAEKRIAREPRVASDSNEVFMPDDNSVAESTSTWGVVQVDSVAGGDPTEDLKMPSSKLPWAVSFESSGLTITCTILYPEQFDALRRTYDCEKSMIESLARCVKFNASGGKSGSAFLKTKDDRFIAKEISRAELETMETFAPAYFDYMSSSFTTGRPTLLAKIFGCFKVTWKTTYHSGPGKPKVNQMNFVVMENLFYDRRFSTVSQNRFGFTYREYLAET</sequence>
<name>A0ACB6ZY67_THEGA</name>
<evidence type="ECO:0000313" key="2">
    <source>
        <dbReference type="Proteomes" id="UP000886501"/>
    </source>
</evidence>
<protein>
    <submittedName>
        <fullName evidence="1">Uncharacterized protein</fullName>
    </submittedName>
</protein>
<dbReference type="EMBL" id="MU117961">
    <property type="protein sequence ID" value="KAF9654401.1"/>
    <property type="molecule type" value="Genomic_DNA"/>
</dbReference>
<proteinExistence type="predicted"/>
<accession>A0ACB6ZY67</accession>